<dbReference type="GO" id="GO:0003796">
    <property type="term" value="F:lysozyme activity"/>
    <property type="evidence" value="ECO:0007669"/>
    <property type="project" value="InterPro"/>
</dbReference>
<evidence type="ECO:0000313" key="5">
    <source>
        <dbReference type="Proteomes" id="UP000270678"/>
    </source>
</evidence>
<dbReference type="OrthoDB" id="9802228at2"/>
<reference evidence="5" key="1">
    <citation type="submission" date="2018-12" db="EMBL/GenBank/DDBJ databases">
        <title>Complete genome sequence of Paenibacillus sp. MBLB1234.</title>
        <authorList>
            <person name="Nam Y.-D."/>
            <person name="Kang J."/>
            <person name="Chung W.-H."/>
            <person name="Park Y.S."/>
        </authorList>
    </citation>
    <scope>NUCLEOTIDE SEQUENCE [LARGE SCALE GENOMIC DNA]</scope>
    <source>
        <strain evidence="5">MBLB1234</strain>
    </source>
</reference>
<dbReference type="KEGG" id="plut:EI981_07100"/>
<keyword evidence="2 4" id="KW-0378">Hydrolase</keyword>
<dbReference type="PANTHER" id="PTHR34135">
    <property type="entry name" value="LYSOZYME"/>
    <property type="match status" value="1"/>
</dbReference>
<gene>
    <name evidence="4" type="ORF">EI981_07100</name>
</gene>
<dbReference type="Proteomes" id="UP000270678">
    <property type="component" value="Chromosome"/>
</dbReference>
<dbReference type="RefSeq" id="WP_126996734.1">
    <property type="nucleotide sequence ID" value="NZ_CP034346.1"/>
</dbReference>
<proteinExistence type="inferred from homology"/>
<dbReference type="GO" id="GO:0009253">
    <property type="term" value="P:peptidoglycan catabolic process"/>
    <property type="evidence" value="ECO:0007669"/>
    <property type="project" value="InterPro"/>
</dbReference>
<dbReference type="SMART" id="SM00641">
    <property type="entry name" value="Glyco_25"/>
    <property type="match status" value="1"/>
</dbReference>
<dbReference type="GO" id="GO:0016998">
    <property type="term" value="P:cell wall macromolecule catabolic process"/>
    <property type="evidence" value="ECO:0007669"/>
    <property type="project" value="InterPro"/>
</dbReference>
<dbReference type="SUPFAM" id="SSF51445">
    <property type="entry name" value="(Trans)glycosidases"/>
    <property type="match status" value="1"/>
</dbReference>
<dbReference type="GO" id="GO:0016052">
    <property type="term" value="P:carbohydrate catabolic process"/>
    <property type="evidence" value="ECO:0007669"/>
    <property type="project" value="TreeGrafter"/>
</dbReference>
<evidence type="ECO:0000256" key="2">
    <source>
        <dbReference type="ARBA" id="ARBA00022801"/>
    </source>
</evidence>
<protein>
    <submittedName>
        <fullName evidence="4">Glycoside hydrolase</fullName>
    </submittedName>
</protein>
<accession>A0A3Q9I7F7</accession>
<sequence length="302" mass="32855">MQARKQGNAQGIDVSHWQGKIDWTKVAASGISFAFIKATQNSVDAKFIENARGAKAAGLMIGAYHYLDNSVMTEAAAKSAAQVFYNAIQSAGVKFDLPPILDYESKSGSLSTAGTTVVAKAFLNEIGRLTGVTPMLYTYPAFIGNFSGLSQYPLWIARYSTQTPVDASGWTRWTFWQYSDGQSGGTLPNGSRIVGGINGQVDLNEFDGTEAKLRNKYGSKKEEPKVSERDVKQVSDWAAKDWAEAKANGYFDGTRPGAAITREETAIVINRLRANFLKLIAGSSARISDLEERLKRIEQGGQ</sequence>
<name>A0A3Q9I7F7_9BACL</name>
<dbReference type="Gene3D" id="3.20.20.80">
    <property type="entry name" value="Glycosidases"/>
    <property type="match status" value="1"/>
</dbReference>
<dbReference type="Pfam" id="PF01183">
    <property type="entry name" value="Glyco_hydro_25"/>
    <property type="match status" value="1"/>
</dbReference>
<dbReference type="InterPro" id="IPR018077">
    <property type="entry name" value="Glyco_hydro_fam25_subgr"/>
</dbReference>
<dbReference type="CDD" id="cd00599">
    <property type="entry name" value="GH25_muramidase"/>
    <property type="match status" value="1"/>
</dbReference>
<evidence type="ECO:0000256" key="1">
    <source>
        <dbReference type="ARBA" id="ARBA00010646"/>
    </source>
</evidence>
<keyword evidence="5" id="KW-1185">Reference proteome</keyword>
<evidence type="ECO:0000313" key="4">
    <source>
        <dbReference type="EMBL" id="AZS14250.1"/>
    </source>
</evidence>
<dbReference type="InterPro" id="IPR002053">
    <property type="entry name" value="Glyco_hydro_25"/>
</dbReference>
<comment type="similarity">
    <text evidence="1">Belongs to the glycosyl hydrolase 25 family.</text>
</comment>
<keyword evidence="3" id="KW-0326">Glycosidase</keyword>
<dbReference type="EMBL" id="CP034346">
    <property type="protein sequence ID" value="AZS14250.1"/>
    <property type="molecule type" value="Genomic_DNA"/>
</dbReference>
<dbReference type="PROSITE" id="PS51904">
    <property type="entry name" value="GLYCOSYL_HYDROL_F25_2"/>
    <property type="match status" value="1"/>
</dbReference>
<organism evidence="4 5">
    <name type="scientific">Paenibacillus lutimineralis</name>
    <dbReference type="NCBI Taxonomy" id="2707005"/>
    <lineage>
        <taxon>Bacteria</taxon>
        <taxon>Bacillati</taxon>
        <taxon>Bacillota</taxon>
        <taxon>Bacilli</taxon>
        <taxon>Bacillales</taxon>
        <taxon>Paenibacillaceae</taxon>
        <taxon>Paenibacillus</taxon>
    </lineage>
</organism>
<dbReference type="PANTHER" id="PTHR34135:SF2">
    <property type="entry name" value="LYSOZYME"/>
    <property type="match status" value="1"/>
</dbReference>
<evidence type="ECO:0000256" key="3">
    <source>
        <dbReference type="ARBA" id="ARBA00023295"/>
    </source>
</evidence>
<dbReference type="AlphaFoldDB" id="A0A3Q9I7F7"/>
<dbReference type="InterPro" id="IPR017853">
    <property type="entry name" value="GH"/>
</dbReference>